<protein>
    <submittedName>
        <fullName evidence="1">Uncharacterized protein</fullName>
    </submittedName>
</protein>
<reference evidence="1" key="2">
    <citation type="journal article" date="2015" name="Fish Shellfish Immunol.">
        <title>Early steps in the European eel (Anguilla anguilla)-Vibrio vulnificus interaction in the gills: Role of the RtxA13 toxin.</title>
        <authorList>
            <person name="Callol A."/>
            <person name="Pajuelo D."/>
            <person name="Ebbesson L."/>
            <person name="Teles M."/>
            <person name="MacKenzie S."/>
            <person name="Amaro C."/>
        </authorList>
    </citation>
    <scope>NUCLEOTIDE SEQUENCE</scope>
</reference>
<name>A0A0E9WRE6_ANGAN</name>
<organism evidence="1">
    <name type="scientific">Anguilla anguilla</name>
    <name type="common">European freshwater eel</name>
    <name type="synonym">Muraena anguilla</name>
    <dbReference type="NCBI Taxonomy" id="7936"/>
    <lineage>
        <taxon>Eukaryota</taxon>
        <taxon>Metazoa</taxon>
        <taxon>Chordata</taxon>
        <taxon>Craniata</taxon>
        <taxon>Vertebrata</taxon>
        <taxon>Euteleostomi</taxon>
        <taxon>Actinopterygii</taxon>
        <taxon>Neopterygii</taxon>
        <taxon>Teleostei</taxon>
        <taxon>Anguilliformes</taxon>
        <taxon>Anguillidae</taxon>
        <taxon>Anguilla</taxon>
    </lineage>
</organism>
<accession>A0A0E9WRE6</accession>
<proteinExistence type="predicted"/>
<reference evidence="1" key="1">
    <citation type="submission" date="2014-11" db="EMBL/GenBank/DDBJ databases">
        <authorList>
            <person name="Amaro Gonzalez C."/>
        </authorList>
    </citation>
    <scope>NUCLEOTIDE SEQUENCE</scope>
</reference>
<dbReference type="AlphaFoldDB" id="A0A0E9WRE6"/>
<sequence>MTDSHSGGKNLSKNLKTLTVFNIPSHGMSADIQLSHTRIVQMVRNAGLIKRACFRKIFHWNILFLKIKKRFDQTSPDSENVGNPAPQSPVHALLRSGRNFLFSVSCFLYRGV</sequence>
<dbReference type="EMBL" id="GBXM01015583">
    <property type="protein sequence ID" value="JAH92994.1"/>
    <property type="molecule type" value="Transcribed_RNA"/>
</dbReference>
<evidence type="ECO:0000313" key="1">
    <source>
        <dbReference type="EMBL" id="JAH92994.1"/>
    </source>
</evidence>